<reference evidence="1 2" key="1">
    <citation type="journal article" date="2016" name="Sci. Rep.">
        <title>The Dendrobium catenatum Lindl. genome sequence provides insights into polysaccharide synthase, floral development and adaptive evolution.</title>
        <authorList>
            <person name="Zhang G.Q."/>
            <person name="Xu Q."/>
            <person name="Bian C."/>
            <person name="Tsai W.C."/>
            <person name="Yeh C.M."/>
            <person name="Liu K.W."/>
            <person name="Yoshida K."/>
            <person name="Zhang L.S."/>
            <person name="Chang S.B."/>
            <person name="Chen F."/>
            <person name="Shi Y."/>
            <person name="Su Y.Y."/>
            <person name="Zhang Y.Q."/>
            <person name="Chen L.J."/>
            <person name="Yin Y."/>
            <person name="Lin M."/>
            <person name="Huang H."/>
            <person name="Deng H."/>
            <person name="Wang Z.W."/>
            <person name="Zhu S.L."/>
            <person name="Zhao X."/>
            <person name="Deng C."/>
            <person name="Niu S.C."/>
            <person name="Huang J."/>
            <person name="Wang M."/>
            <person name="Liu G.H."/>
            <person name="Yang H.J."/>
            <person name="Xiao X.J."/>
            <person name="Hsiao Y.Y."/>
            <person name="Wu W.L."/>
            <person name="Chen Y.Y."/>
            <person name="Mitsuda N."/>
            <person name="Ohme-Takagi M."/>
            <person name="Luo Y.B."/>
            <person name="Van de Peer Y."/>
            <person name="Liu Z.J."/>
        </authorList>
    </citation>
    <scope>NUCLEOTIDE SEQUENCE [LARGE SCALE GENOMIC DNA]</scope>
    <source>
        <tissue evidence="1">The whole plant</tissue>
    </source>
</reference>
<dbReference type="AlphaFoldDB" id="A0A2I0V913"/>
<keyword evidence="2" id="KW-1185">Reference proteome</keyword>
<dbReference type="PANTHER" id="PTHR34468">
    <property type="entry name" value="MICROTUBULE-ASSOCIATED FUTSCH-LIKE PROTEIN"/>
    <property type="match status" value="1"/>
</dbReference>
<dbReference type="Proteomes" id="UP000233837">
    <property type="component" value="Unassembled WGS sequence"/>
</dbReference>
<evidence type="ECO:0000313" key="2">
    <source>
        <dbReference type="Proteomes" id="UP000233837"/>
    </source>
</evidence>
<gene>
    <name evidence="1" type="ORF">MA16_Dca029249</name>
</gene>
<reference evidence="1 2" key="2">
    <citation type="journal article" date="2017" name="Nature">
        <title>The Apostasia genome and the evolution of orchids.</title>
        <authorList>
            <person name="Zhang G.Q."/>
            <person name="Liu K.W."/>
            <person name="Li Z."/>
            <person name="Lohaus R."/>
            <person name="Hsiao Y.Y."/>
            <person name="Niu S.C."/>
            <person name="Wang J.Y."/>
            <person name="Lin Y.C."/>
            <person name="Xu Q."/>
            <person name="Chen L.J."/>
            <person name="Yoshida K."/>
            <person name="Fujiwara S."/>
            <person name="Wang Z.W."/>
            <person name="Zhang Y.Q."/>
            <person name="Mitsuda N."/>
            <person name="Wang M."/>
            <person name="Liu G.H."/>
            <person name="Pecoraro L."/>
            <person name="Huang H.X."/>
            <person name="Xiao X.J."/>
            <person name="Lin M."/>
            <person name="Wu X.Y."/>
            <person name="Wu W.L."/>
            <person name="Chen Y.Y."/>
            <person name="Chang S.B."/>
            <person name="Sakamoto S."/>
            <person name="Ohme-Takagi M."/>
            <person name="Yagi M."/>
            <person name="Zeng S.J."/>
            <person name="Shen C.Y."/>
            <person name="Yeh C.M."/>
            <person name="Luo Y.B."/>
            <person name="Tsai W.C."/>
            <person name="Van de Peer Y."/>
            <person name="Liu Z.J."/>
        </authorList>
    </citation>
    <scope>NUCLEOTIDE SEQUENCE [LARGE SCALE GENOMIC DNA]</scope>
    <source>
        <tissue evidence="1">The whole plant</tissue>
    </source>
</reference>
<proteinExistence type="predicted"/>
<accession>A0A2I0V913</accession>
<sequence>MSDASKYSYRKRFTVLSSASYWLSQIKLSESASKHSVSIGFFMLSLESGVEVWLC</sequence>
<evidence type="ECO:0000313" key="1">
    <source>
        <dbReference type="EMBL" id="PKU59894.1"/>
    </source>
</evidence>
<protein>
    <submittedName>
        <fullName evidence="1">Uncharacterized protein</fullName>
    </submittedName>
</protein>
<dbReference type="EMBL" id="KZ505304">
    <property type="protein sequence ID" value="PKU59894.1"/>
    <property type="molecule type" value="Genomic_DNA"/>
</dbReference>
<organism evidence="1 2">
    <name type="scientific">Dendrobium catenatum</name>
    <dbReference type="NCBI Taxonomy" id="906689"/>
    <lineage>
        <taxon>Eukaryota</taxon>
        <taxon>Viridiplantae</taxon>
        <taxon>Streptophyta</taxon>
        <taxon>Embryophyta</taxon>
        <taxon>Tracheophyta</taxon>
        <taxon>Spermatophyta</taxon>
        <taxon>Magnoliopsida</taxon>
        <taxon>Liliopsida</taxon>
        <taxon>Asparagales</taxon>
        <taxon>Orchidaceae</taxon>
        <taxon>Epidendroideae</taxon>
        <taxon>Malaxideae</taxon>
        <taxon>Dendrobiinae</taxon>
        <taxon>Dendrobium</taxon>
    </lineage>
</organism>
<dbReference type="PANTHER" id="PTHR34468:SF2">
    <property type="entry name" value="MICROTUBULE-ASSOCIATED FUTSCH-LIKE PROTEIN"/>
    <property type="match status" value="1"/>
</dbReference>
<name>A0A2I0V913_9ASPA</name>